<dbReference type="OrthoDB" id="3799861at2759"/>
<dbReference type="PANTHER" id="PTHR24133">
    <property type="entry name" value="ANKYRIN DOMAIN-CONTAINING"/>
    <property type="match status" value="1"/>
</dbReference>
<dbReference type="Proteomes" id="UP000813461">
    <property type="component" value="Unassembled WGS sequence"/>
</dbReference>
<name>A0A8K0R100_9PLEO</name>
<proteinExistence type="predicted"/>
<dbReference type="InterPro" id="IPR052391">
    <property type="entry name" value="E3_Ligase-Neurotoxin"/>
</dbReference>
<evidence type="ECO:0000313" key="1">
    <source>
        <dbReference type="EMBL" id="KAH7079655.1"/>
    </source>
</evidence>
<dbReference type="SUPFAM" id="SSF48403">
    <property type="entry name" value="Ankyrin repeat"/>
    <property type="match status" value="1"/>
</dbReference>
<keyword evidence="2" id="KW-1185">Reference proteome</keyword>
<evidence type="ECO:0008006" key="3">
    <source>
        <dbReference type="Google" id="ProtNLM"/>
    </source>
</evidence>
<dbReference type="AlphaFoldDB" id="A0A8K0R100"/>
<reference evidence="1" key="1">
    <citation type="journal article" date="2021" name="Nat. Commun.">
        <title>Genetic determinants of endophytism in the Arabidopsis root mycobiome.</title>
        <authorList>
            <person name="Mesny F."/>
            <person name="Miyauchi S."/>
            <person name="Thiergart T."/>
            <person name="Pickel B."/>
            <person name="Atanasova L."/>
            <person name="Karlsson M."/>
            <person name="Huettel B."/>
            <person name="Barry K.W."/>
            <person name="Haridas S."/>
            <person name="Chen C."/>
            <person name="Bauer D."/>
            <person name="Andreopoulos W."/>
            <person name="Pangilinan J."/>
            <person name="LaButti K."/>
            <person name="Riley R."/>
            <person name="Lipzen A."/>
            <person name="Clum A."/>
            <person name="Drula E."/>
            <person name="Henrissat B."/>
            <person name="Kohler A."/>
            <person name="Grigoriev I.V."/>
            <person name="Martin F.M."/>
            <person name="Hacquard S."/>
        </authorList>
    </citation>
    <scope>NUCLEOTIDE SEQUENCE</scope>
    <source>
        <strain evidence="1">MPI-SDFR-AT-0120</strain>
    </source>
</reference>
<dbReference type="EMBL" id="JAGMVJ010000016">
    <property type="protein sequence ID" value="KAH7079655.1"/>
    <property type="molecule type" value="Genomic_DNA"/>
</dbReference>
<evidence type="ECO:0000313" key="2">
    <source>
        <dbReference type="Proteomes" id="UP000813461"/>
    </source>
</evidence>
<dbReference type="InterPro" id="IPR036770">
    <property type="entry name" value="Ankyrin_rpt-contain_sf"/>
</dbReference>
<dbReference type="PANTHER" id="PTHR24133:SF40">
    <property type="entry name" value="ANKYRIN REPEAT DOMAIN 44"/>
    <property type="match status" value="1"/>
</dbReference>
<accession>A0A8K0R100</accession>
<dbReference type="Gene3D" id="1.25.40.20">
    <property type="entry name" value="Ankyrin repeat-containing domain"/>
    <property type="match status" value="1"/>
</dbReference>
<sequence length="494" mass="55920">MQLLALPAEIFEKIVYEAILARGLGRGIRLRLVNKHFSQAVWHVVCTFRMLDTLFTKPERKTKAISKSLLRDYLEHRILHEPAYGKPVLVFLRRLLEEVQRERTTGFIEAIDVPDFCLSQFCLAMVYNNSVVYTFRQIFEGSDEVSDTDYESHLFAAALCTNSLAIAKRCAAKNPHFISSMHRWNESHLFGSYLSLAARYGDFEMLEFLMSDAKGSVNRPLRTMLFIRSAELQRAEVVRFVYNHRKEEVPWEFGQQSEEFRDEGEALDKAMLTTSSEVLQFVERLRQEYLPWPHPEPYLKERLRDAAQVRNFEMVVHLLAQGANAQGGMDLHPPYVTNGPIEKAAQRGITHWNVIELLIKHGADPNVAVAAAVDRGKVDLLRTMLEHGLQPPPTFQKPTFGPFLDIVRLLLKVGTSVDLAEPVGMNHPLVGAIKMEHTALFDLLIKSGVKLHAPGIAEACVQIAKKDGLESMLQLLQKHGVEITVVDDDTGIAN</sequence>
<protein>
    <recommendedName>
        <fullName evidence="3">Ankyrin</fullName>
    </recommendedName>
</protein>
<organism evidence="1 2">
    <name type="scientific">Paraphoma chrysanthemicola</name>
    <dbReference type="NCBI Taxonomy" id="798071"/>
    <lineage>
        <taxon>Eukaryota</taxon>
        <taxon>Fungi</taxon>
        <taxon>Dikarya</taxon>
        <taxon>Ascomycota</taxon>
        <taxon>Pezizomycotina</taxon>
        <taxon>Dothideomycetes</taxon>
        <taxon>Pleosporomycetidae</taxon>
        <taxon>Pleosporales</taxon>
        <taxon>Pleosporineae</taxon>
        <taxon>Phaeosphaeriaceae</taxon>
        <taxon>Paraphoma</taxon>
    </lineage>
</organism>
<gene>
    <name evidence="1" type="ORF">FB567DRAFT_533069</name>
</gene>
<comment type="caution">
    <text evidence="1">The sequence shown here is derived from an EMBL/GenBank/DDBJ whole genome shotgun (WGS) entry which is preliminary data.</text>
</comment>